<evidence type="ECO:0000256" key="3">
    <source>
        <dbReference type="ARBA" id="ARBA00023295"/>
    </source>
</evidence>
<comment type="catalytic activity">
    <reaction evidence="4">
        <text>alpha,alpha-trehalose + H2O = alpha-D-glucose + beta-D-glucose</text>
        <dbReference type="Rhea" id="RHEA:32675"/>
        <dbReference type="ChEBI" id="CHEBI:15377"/>
        <dbReference type="ChEBI" id="CHEBI:15903"/>
        <dbReference type="ChEBI" id="CHEBI:16551"/>
        <dbReference type="ChEBI" id="CHEBI:17925"/>
        <dbReference type="EC" id="3.2.1.28"/>
    </reaction>
</comment>
<reference evidence="6" key="2">
    <citation type="journal article" date="2019" name="Mol. Plant Microbe Interact.">
        <title>Genome sequence resources for four phytopathogenic fungi from the Colletotrichum orbiculare species complex.</title>
        <authorList>
            <person name="Gan P."/>
            <person name="Tsushima A."/>
            <person name="Narusaka M."/>
            <person name="Narusaka Y."/>
            <person name="Takano Y."/>
            <person name="Kubo Y."/>
            <person name="Shirasu K."/>
        </authorList>
    </citation>
    <scope>GENOME REANNOTATION</scope>
    <source>
        <strain evidence="6">104-T / ATCC 96160 / CBS 514.97 / LARS 414 / MAFF 240422</strain>
    </source>
</reference>
<dbReference type="OrthoDB" id="3542292at2759"/>
<comment type="caution">
    <text evidence="5">The sequence shown here is derived from an EMBL/GenBank/DDBJ whole genome shotgun (WGS) entry which is preliminary data.</text>
</comment>
<protein>
    <recommendedName>
        <fullName evidence="4">Trehalase</fullName>
        <ecNumber evidence="4">3.2.1.28</ecNumber>
    </recommendedName>
    <alternativeName>
        <fullName evidence="4">Alpha-trehalose glucohydrolase</fullName>
    </alternativeName>
</protein>
<evidence type="ECO:0000256" key="4">
    <source>
        <dbReference type="RuleBase" id="RU361180"/>
    </source>
</evidence>
<keyword evidence="2 4" id="KW-0378">Hydrolase</keyword>
<dbReference type="GO" id="GO:0005993">
    <property type="term" value="P:trehalose catabolic process"/>
    <property type="evidence" value="ECO:0007669"/>
    <property type="project" value="TreeGrafter"/>
</dbReference>
<evidence type="ECO:0000256" key="2">
    <source>
        <dbReference type="ARBA" id="ARBA00022801"/>
    </source>
</evidence>
<dbReference type="GO" id="GO:0004555">
    <property type="term" value="F:alpha,alpha-trehalase activity"/>
    <property type="evidence" value="ECO:0007669"/>
    <property type="project" value="UniProtKB-EC"/>
</dbReference>
<dbReference type="Pfam" id="PF01204">
    <property type="entry name" value="Trehalase"/>
    <property type="match status" value="1"/>
</dbReference>
<dbReference type="InterPro" id="IPR018232">
    <property type="entry name" value="Glyco_hydro_37_CS"/>
</dbReference>
<comment type="similarity">
    <text evidence="1 4">Belongs to the glycosyl hydrolase 37 family.</text>
</comment>
<evidence type="ECO:0000313" key="6">
    <source>
        <dbReference type="Proteomes" id="UP000014480"/>
    </source>
</evidence>
<organism evidence="5 6">
    <name type="scientific">Colletotrichum orbiculare (strain 104-T / ATCC 96160 / CBS 514.97 / LARS 414 / MAFF 240422)</name>
    <name type="common">Cucumber anthracnose fungus</name>
    <name type="synonym">Colletotrichum lagenarium</name>
    <dbReference type="NCBI Taxonomy" id="1213857"/>
    <lineage>
        <taxon>Eukaryota</taxon>
        <taxon>Fungi</taxon>
        <taxon>Dikarya</taxon>
        <taxon>Ascomycota</taxon>
        <taxon>Pezizomycotina</taxon>
        <taxon>Sordariomycetes</taxon>
        <taxon>Hypocreomycetidae</taxon>
        <taxon>Glomerellales</taxon>
        <taxon>Glomerellaceae</taxon>
        <taxon>Colletotrichum</taxon>
        <taxon>Colletotrichum orbiculare species complex</taxon>
    </lineage>
</organism>
<dbReference type="InterPro" id="IPR008928">
    <property type="entry name" value="6-hairpin_glycosidase_sf"/>
</dbReference>
<dbReference type="PANTHER" id="PTHR23403:SF1">
    <property type="entry name" value="TREHALASE"/>
    <property type="match status" value="1"/>
</dbReference>
<dbReference type="STRING" id="1213857.A0A484FYX6"/>
<gene>
    <name evidence="5" type="primary">treh</name>
    <name evidence="5" type="ORF">Cob_v003612</name>
</gene>
<dbReference type="EC" id="3.2.1.28" evidence="4"/>
<dbReference type="AlphaFoldDB" id="A0A484FYX6"/>
<dbReference type="PANTHER" id="PTHR23403">
    <property type="entry name" value="TREHALASE"/>
    <property type="match status" value="1"/>
</dbReference>
<name>A0A484FYX6_COLOR</name>
<keyword evidence="3 4" id="KW-0326">Glycosidase</keyword>
<reference evidence="6" key="1">
    <citation type="journal article" date="2013" name="New Phytol.">
        <title>Comparative genomic and transcriptomic analyses reveal the hemibiotrophic stage shift of Colletotrichum fungi.</title>
        <authorList>
            <person name="Gan P."/>
            <person name="Ikeda K."/>
            <person name="Irieda H."/>
            <person name="Narusaka M."/>
            <person name="O'Connell R.J."/>
            <person name="Narusaka Y."/>
            <person name="Takano Y."/>
            <person name="Kubo Y."/>
            <person name="Shirasu K."/>
        </authorList>
    </citation>
    <scope>NUCLEOTIDE SEQUENCE [LARGE SCALE GENOMIC DNA]</scope>
    <source>
        <strain evidence="6">104-T / ATCC 96160 / CBS 514.97 / LARS 414 / MAFF 240422</strain>
    </source>
</reference>
<dbReference type="EMBL" id="AMCV02000006">
    <property type="protein sequence ID" value="TDZ23196.1"/>
    <property type="molecule type" value="Genomic_DNA"/>
</dbReference>
<dbReference type="InterPro" id="IPR001661">
    <property type="entry name" value="Glyco_hydro_37"/>
</dbReference>
<sequence length="754" mass="85083">MHLYVTRKYGRNNCCCQLHWNDIRSSSPTRLALRRKALELHPENDDAIGLERAKAREHPKNLSPSRISPPLQMTTSLHTIFPSFVYVVWILPGWALYENGSVIAPCDSPIYCHGEILKEIELARPFADSKTFVDMPAIRSLEDIQAAFNNLTKPLRNNTELNDFLRANFAPAGGELKEVPKDQLQTDPKFLDKINDTVIKEFTTKVIDIWPDLTRTTAGGNDSFPNSLIPLNRTFVVAGGRFRESYYWDSFFILEGLLRTGGSFVEVSKNMIENFLDFVERFGFVPNGGRIYYLNRSQPPLLAQMVRLYVEYTNDRSILDRAIPLLIKEHDFWTTNRTLEVSKNGMTYRLNHYNVTNTQPRPESYREDYVTASNSSYYATSGIIYPEVQALDESQKAVVYANLASGAESGWDYTSRWIAHPQDALRDNYFPLRSLNVLSTVPVELNSILYGNEMAIAAFLNATDNSTGATEWTARAANRSRAMYDLMWNSTLHSYFDYNITSDAQNIYIPRDDDADVVDTTTADQDEQVIFSVAQYYPFWTGAAPAHLKSNPYAVRLAYERVAKYLDIKAGGVPATNFKTGQQWDQPNVWPPLMHILMEGLRKTPATFGESDPSYRDVQSLALRLGQRYLDSTFCTWYATGGSTNETPQLQGLTVQDVGVMFEKYGDNATNVAGGGGEYEVVEGFGWTNGVLIWTVDVFGNDLLRPNCGNITAANVHPAKRSTPPHAVELDFYDAAWTKKFGRRAALGEAKEMP</sequence>
<proteinExistence type="inferred from homology"/>
<dbReference type="SUPFAM" id="SSF48208">
    <property type="entry name" value="Six-hairpin glycosidases"/>
    <property type="match status" value="1"/>
</dbReference>
<evidence type="ECO:0000256" key="1">
    <source>
        <dbReference type="ARBA" id="ARBA00005615"/>
    </source>
</evidence>
<dbReference type="InterPro" id="IPR012341">
    <property type="entry name" value="6hp_glycosidase-like_sf"/>
</dbReference>
<dbReference type="PROSITE" id="PS00928">
    <property type="entry name" value="TREHALASE_2"/>
    <property type="match status" value="1"/>
</dbReference>
<dbReference type="PRINTS" id="PR00744">
    <property type="entry name" value="GLHYDRLASE37"/>
</dbReference>
<accession>A0A484FYX6</accession>
<dbReference type="Proteomes" id="UP000014480">
    <property type="component" value="Unassembled WGS sequence"/>
</dbReference>
<keyword evidence="6" id="KW-1185">Reference proteome</keyword>
<evidence type="ECO:0000313" key="5">
    <source>
        <dbReference type="EMBL" id="TDZ23196.1"/>
    </source>
</evidence>
<dbReference type="Gene3D" id="1.50.10.10">
    <property type="match status" value="1"/>
</dbReference>